<dbReference type="SUPFAM" id="SSF56024">
    <property type="entry name" value="Phospholipase D/nuclease"/>
    <property type="match status" value="2"/>
</dbReference>
<dbReference type="InterPro" id="IPR025202">
    <property type="entry name" value="PLD-like_dom"/>
</dbReference>
<dbReference type="InterPro" id="IPR015679">
    <property type="entry name" value="PLipase_D_fam"/>
</dbReference>
<dbReference type="Proteomes" id="UP001501444">
    <property type="component" value="Unassembled WGS sequence"/>
</dbReference>
<feature type="compositionally biased region" description="Polar residues" evidence="5">
    <location>
        <begin position="8"/>
        <end position="18"/>
    </location>
</feature>
<keyword evidence="3" id="KW-0378">Hydrolase</keyword>
<dbReference type="PANTHER" id="PTHR18896">
    <property type="entry name" value="PHOSPHOLIPASE D"/>
    <property type="match status" value="1"/>
</dbReference>
<feature type="domain" description="PLD phosphodiesterase" evidence="6">
    <location>
        <begin position="165"/>
        <end position="198"/>
    </location>
</feature>
<reference evidence="8" key="1">
    <citation type="journal article" date="2019" name="Int. J. Syst. Evol. Microbiol.">
        <title>The Global Catalogue of Microorganisms (GCM) 10K type strain sequencing project: providing services to taxonomists for standard genome sequencing and annotation.</title>
        <authorList>
            <consortium name="The Broad Institute Genomics Platform"/>
            <consortium name="The Broad Institute Genome Sequencing Center for Infectious Disease"/>
            <person name="Wu L."/>
            <person name="Ma J."/>
        </authorList>
    </citation>
    <scope>NUCLEOTIDE SEQUENCE [LARGE SCALE GENOMIC DNA]</scope>
    <source>
        <strain evidence="8">JCM 3272</strain>
    </source>
</reference>
<dbReference type="PROSITE" id="PS50035">
    <property type="entry name" value="PLD"/>
    <property type="match status" value="2"/>
</dbReference>
<feature type="region of interest" description="Disordered" evidence="5">
    <location>
        <begin position="1"/>
        <end position="34"/>
    </location>
</feature>
<evidence type="ECO:0000256" key="1">
    <source>
        <dbReference type="ARBA" id="ARBA00000798"/>
    </source>
</evidence>
<dbReference type="SMART" id="SM00155">
    <property type="entry name" value="PLDc"/>
    <property type="match status" value="2"/>
</dbReference>
<sequence length="542" mass="60748">MTDRETRTTGQEARTTGQEAHVTDQEARTTGRQVRTTGEEWLLDAQERGNPHTRLAAWTDGNAARPLVDGRAYYDALLPALRGTRRGDLILFTDWRGDPDQRLDGPGTEISQVLCEAARRGVVVKGLIWRSHLDRLRFSEQENKHLGDEIEAAGGECLRDMRVRPGGSHHQKFVVVRHPDRPERDVAFVGGIDLCHGRGDSPEHEGDPQSQRMAATYGTRPPWHDVQLELRGPVVGQVETTFRERWEDPTPLSRNPFLRLQDRLDGEDVRADPLPPQLPDPPPAGALRVQLLRTYPYRRTARYPFAPEGERSVARGYRKAAARGRRLIYLEDQYLWSPQVAGCFADALRATPGLHLVAVVPRHPDADGRIGGTPQLYGRERALAILRAAGGERVHVFSPENAQGTPIYVHAKVCIVDDAWATIGSDNVSLRSWTHDSELTCAVADPTGDYARSLRRRLAREHLGIDVDEDDPDAFIDAFERCAAGLQAWHDGGRQGPRPSGRLLRYRGPRLDAWTRRWSGVLYRLIHDPDGRPPALRRTGAF</sequence>
<organism evidence="7 8">
    <name type="scientific">Dactylosporangium salmoneum</name>
    <dbReference type="NCBI Taxonomy" id="53361"/>
    <lineage>
        <taxon>Bacteria</taxon>
        <taxon>Bacillati</taxon>
        <taxon>Actinomycetota</taxon>
        <taxon>Actinomycetes</taxon>
        <taxon>Micromonosporales</taxon>
        <taxon>Micromonosporaceae</taxon>
        <taxon>Dactylosporangium</taxon>
    </lineage>
</organism>
<dbReference type="Gene3D" id="3.30.870.10">
    <property type="entry name" value="Endonuclease Chain A"/>
    <property type="match status" value="2"/>
</dbReference>
<gene>
    <name evidence="7" type="ORF">GCM10010170_036580</name>
</gene>
<accession>A0ABP5TDB4</accession>
<evidence type="ECO:0000256" key="4">
    <source>
        <dbReference type="ARBA" id="ARBA00023098"/>
    </source>
</evidence>
<comment type="catalytic activity">
    <reaction evidence="1">
        <text>a 1,2-diacyl-sn-glycero-3-phosphocholine + H2O = a 1,2-diacyl-sn-glycero-3-phosphate + choline + H(+)</text>
        <dbReference type="Rhea" id="RHEA:14445"/>
        <dbReference type="ChEBI" id="CHEBI:15354"/>
        <dbReference type="ChEBI" id="CHEBI:15377"/>
        <dbReference type="ChEBI" id="CHEBI:15378"/>
        <dbReference type="ChEBI" id="CHEBI:57643"/>
        <dbReference type="ChEBI" id="CHEBI:58608"/>
        <dbReference type="EC" id="3.1.4.4"/>
    </reaction>
</comment>
<keyword evidence="8" id="KW-1185">Reference proteome</keyword>
<dbReference type="InterPro" id="IPR001736">
    <property type="entry name" value="PLipase_D/transphosphatidylase"/>
</dbReference>
<evidence type="ECO:0000259" key="6">
    <source>
        <dbReference type="PROSITE" id="PS50035"/>
    </source>
</evidence>
<keyword evidence="2" id="KW-0677">Repeat</keyword>
<evidence type="ECO:0000313" key="8">
    <source>
        <dbReference type="Proteomes" id="UP001501444"/>
    </source>
</evidence>
<dbReference type="CDD" id="cd09105">
    <property type="entry name" value="PLDc_vPLD1_2_like_2"/>
    <property type="match status" value="1"/>
</dbReference>
<dbReference type="Pfam" id="PF13091">
    <property type="entry name" value="PLDc_2"/>
    <property type="match status" value="1"/>
</dbReference>
<dbReference type="PANTHER" id="PTHR18896:SF76">
    <property type="entry name" value="PHOSPHOLIPASE"/>
    <property type="match status" value="1"/>
</dbReference>
<evidence type="ECO:0000256" key="5">
    <source>
        <dbReference type="SAM" id="MobiDB-lite"/>
    </source>
</evidence>
<evidence type="ECO:0000256" key="2">
    <source>
        <dbReference type="ARBA" id="ARBA00022737"/>
    </source>
</evidence>
<dbReference type="EMBL" id="BAAARV010000026">
    <property type="protein sequence ID" value="GAA2348221.1"/>
    <property type="molecule type" value="Genomic_DNA"/>
</dbReference>
<comment type="caution">
    <text evidence="7">The sequence shown here is derived from an EMBL/GenBank/DDBJ whole genome shotgun (WGS) entry which is preliminary data.</text>
</comment>
<evidence type="ECO:0000256" key="3">
    <source>
        <dbReference type="ARBA" id="ARBA00022801"/>
    </source>
</evidence>
<evidence type="ECO:0000313" key="7">
    <source>
        <dbReference type="EMBL" id="GAA2348221.1"/>
    </source>
</evidence>
<name>A0ABP5TDB4_9ACTN</name>
<dbReference type="CDD" id="cd09104">
    <property type="entry name" value="PLDc_vPLD1_2_like_1"/>
    <property type="match status" value="1"/>
</dbReference>
<feature type="domain" description="PLD phosphodiesterase" evidence="6">
    <location>
        <begin position="405"/>
        <end position="432"/>
    </location>
</feature>
<protein>
    <submittedName>
        <fullName evidence="7">Phospholipase D-like domain-containing protein</fullName>
    </submittedName>
</protein>
<proteinExistence type="predicted"/>
<keyword evidence="4" id="KW-0443">Lipid metabolism</keyword>